<dbReference type="EMBL" id="LATX01000945">
    <property type="protein sequence ID" value="KTB44371.1"/>
    <property type="molecule type" value="Genomic_DNA"/>
</dbReference>
<dbReference type="AlphaFoldDB" id="A0A0W0G727"/>
<reference evidence="4 5" key="1">
    <citation type="submission" date="2015-12" db="EMBL/GenBank/DDBJ databases">
        <title>Draft genome sequence of Moniliophthora roreri, the causal agent of frosty pod rot of cacao.</title>
        <authorList>
            <person name="Aime M.C."/>
            <person name="Diaz-Valderrama J.R."/>
            <person name="Kijpornyongpan T."/>
            <person name="Phillips-Mora W."/>
        </authorList>
    </citation>
    <scope>NUCLEOTIDE SEQUENCE [LARGE SCALE GENOMIC DNA]</scope>
    <source>
        <strain evidence="4 5">MCA 2952</strain>
    </source>
</reference>
<dbReference type="InterPro" id="IPR013320">
    <property type="entry name" value="ConA-like_dom_sf"/>
</dbReference>
<feature type="chain" id="PRO_5006902398" description="Glycoside hydrolase family 12 protein" evidence="3">
    <location>
        <begin position="20"/>
        <end position="256"/>
    </location>
</feature>
<evidence type="ECO:0000256" key="3">
    <source>
        <dbReference type="SAM" id="SignalP"/>
    </source>
</evidence>
<keyword evidence="2" id="KW-0378">Hydrolase</keyword>
<dbReference type="InterPro" id="IPR013319">
    <property type="entry name" value="GH11/12"/>
</dbReference>
<dbReference type="PANTHER" id="PTHR34002:SF9">
    <property type="entry name" value="XYLOGLUCAN-SPECIFIC ENDO-BETA-1,4-GLUCANASE A"/>
    <property type="match status" value="1"/>
</dbReference>
<keyword evidence="2" id="KW-0624">Polysaccharide degradation</keyword>
<dbReference type="eggNOG" id="ENOG502RXZE">
    <property type="taxonomic scope" value="Eukaryota"/>
</dbReference>
<dbReference type="Proteomes" id="UP000054988">
    <property type="component" value="Unassembled WGS sequence"/>
</dbReference>
<dbReference type="GO" id="GO:0008810">
    <property type="term" value="F:cellulase activity"/>
    <property type="evidence" value="ECO:0007669"/>
    <property type="project" value="InterPro"/>
</dbReference>
<comment type="similarity">
    <text evidence="1 2">Belongs to the glycosyl hydrolase 12 (cellulase H) family.</text>
</comment>
<dbReference type="Gene3D" id="2.60.120.180">
    <property type="match status" value="1"/>
</dbReference>
<evidence type="ECO:0000256" key="2">
    <source>
        <dbReference type="RuleBase" id="RU361163"/>
    </source>
</evidence>
<dbReference type="PANTHER" id="PTHR34002">
    <property type="entry name" value="BLR1656 PROTEIN"/>
    <property type="match status" value="1"/>
</dbReference>
<gene>
    <name evidence="4" type="ORF">WG66_3052</name>
</gene>
<dbReference type="GO" id="GO:0000272">
    <property type="term" value="P:polysaccharide catabolic process"/>
    <property type="evidence" value="ECO:0007669"/>
    <property type="project" value="UniProtKB-KW"/>
</dbReference>
<evidence type="ECO:0000256" key="1">
    <source>
        <dbReference type="ARBA" id="ARBA00005519"/>
    </source>
</evidence>
<dbReference type="SUPFAM" id="SSF49899">
    <property type="entry name" value="Concanavalin A-like lectins/glucanases"/>
    <property type="match status" value="1"/>
</dbReference>
<protein>
    <recommendedName>
        <fullName evidence="6">Glycoside hydrolase family 12 protein</fullName>
    </recommendedName>
</protein>
<evidence type="ECO:0008006" key="6">
    <source>
        <dbReference type="Google" id="ProtNLM"/>
    </source>
</evidence>
<organism evidence="4 5">
    <name type="scientific">Moniliophthora roreri</name>
    <name type="common">Frosty pod rot fungus</name>
    <name type="synonym">Monilia roreri</name>
    <dbReference type="NCBI Taxonomy" id="221103"/>
    <lineage>
        <taxon>Eukaryota</taxon>
        <taxon>Fungi</taxon>
        <taxon>Dikarya</taxon>
        <taxon>Basidiomycota</taxon>
        <taxon>Agaricomycotina</taxon>
        <taxon>Agaricomycetes</taxon>
        <taxon>Agaricomycetidae</taxon>
        <taxon>Agaricales</taxon>
        <taxon>Marasmiineae</taxon>
        <taxon>Marasmiaceae</taxon>
        <taxon>Moniliophthora</taxon>
    </lineage>
</organism>
<dbReference type="Pfam" id="PF01670">
    <property type="entry name" value="Glyco_hydro_12"/>
    <property type="match status" value="1"/>
</dbReference>
<comment type="caution">
    <text evidence="4">The sequence shown here is derived from an EMBL/GenBank/DDBJ whole genome shotgun (WGS) entry which is preliminary data.</text>
</comment>
<name>A0A0W0G727_MONRR</name>
<feature type="signal peptide" evidence="3">
    <location>
        <begin position="1"/>
        <end position="19"/>
    </location>
</feature>
<proteinExistence type="inferred from homology"/>
<evidence type="ECO:0000313" key="5">
    <source>
        <dbReference type="Proteomes" id="UP000054988"/>
    </source>
</evidence>
<keyword evidence="2" id="KW-0119">Carbohydrate metabolism</keyword>
<sequence length="256" mass="27421">MFSLSRFSLLLGLVPFVVASPPLKPQVDGEEHCGQWDKIVAGRYTLHLDQWGLENADSGESCATLTSLDGTTIGWENRWNWEGGEGVKSYTNVNLNEGIGSQLSGINSILATWEWSQATTGNIVANIAFDVFTSSTQGGSNENEIMVWVANYGARPISYEYGADGQPVPVASSVDVAGHTWNLYHGTNGAQEVYSFLTSDGAAIQSFSGDLNEFIKYLTANQGLSANQYLTTVQSGTEVTSGSAVFTSTAYSVSVN</sequence>
<keyword evidence="2" id="KW-0326">Glycosidase</keyword>
<keyword evidence="3" id="KW-0732">Signal</keyword>
<evidence type="ECO:0000313" key="4">
    <source>
        <dbReference type="EMBL" id="KTB44371.1"/>
    </source>
</evidence>
<dbReference type="InterPro" id="IPR002594">
    <property type="entry name" value="GH12"/>
</dbReference>
<accession>A0A0W0G727</accession>